<reference evidence="9" key="1">
    <citation type="journal article" date="2014" name="Int. J. Syst. Evol. Microbiol.">
        <title>Complete genome sequence of Corynebacterium casei LMG S-19264T (=DSM 44701T), isolated from a smear-ripened cheese.</title>
        <authorList>
            <consortium name="US DOE Joint Genome Institute (JGI-PGF)"/>
            <person name="Walter F."/>
            <person name="Albersmeier A."/>
            <person name="Kalinowski J."/>
            <person name="Ruckert C."/>
        </authorList>
    </citation>
    <scope>NUCLEOTIDE SEQUENCE</scope>
    <source>
        <strain evidence="9">CGMCC 4.7201</strain>
    </source>
</reference>
<keyword evidence="3 7" id="KW-1003">Cell membrane</keyword>
<evidence type="ECO:0000259" key="8">
    <source>
        <dbReference type="Pfam" id="PF09335"/>
    </source>
</evidence>
<keyword evidence="5 7" id="KW-1133">Transmembrane helix</keyword>
<accession>A0A917ZW77</accession>
<evidence type="ECO:0000313" key="10">
    <source>
        <dbReference type="Proteomes" id="UP000641932"/>
    </source>
</evidence>
<dbReference type="Proteomes" id="UP000641932">
    <property type="component" value="Unassembled WGS sequence"/>
</dbReference>
<comment type="subcellular location">
    <subcellularLocation>
        <location evidence="1 7">Cell membrane</location>
        <topology evidence="1 7">Multi-pass membrane protein</topology>
    </subcellularLocation>
</comment>
<dbReference type="AlphaFoldDB" id="A0A917ZW77"/>
<dbReference type="Pfam" id="PF09335">
    <property type="entry name" value="VTT_dom"/>
    <property type="match status" value="1"/>
</dbReference>
<dbReference type="PANTHER" id="PTHR30353">
    <property type="entry name" value="INNER MEMBRANE PROTEIN DEDA-RELATED"/>
    <property type="match status" value="1"/>
</dbReference>
<evidence type="ECO:0000256" key="7">
    <source>
        <dbReference type="RuleBase" id="RU367016"/>
    </source>
</evidence>
<evidence type="ECO:0000256" key="5">
    <source>
        <dbReference type="ARBA" id="ARBA00022989"/>
    </source>
</evidence>
<feature type="transmembrane region" description="Helical" evidence="7">
    <location>
        <begin position="175"/>
        <end position="193"/>
    </location>
</feature>
<sequence length="210" mass="21474">MDRVIEHLLALPAWAAVTMVFLLPALEASSWPGVVLPGQSAVMAGGVLAYHGKAPIAVVLAAAVLGAVAGPGIGYAVGRRWGGAMLARLPKRLVKPADLDRAQDRLRHLGAAAVVGARFIGVLRTLVPVMSGAAHMPYRRFLVWNAVGGSVWAVAWVLMGFAAGSGAQRGGAAEATGLLVAAAAVVVVLRAAMRRIRAGRSAGSGLEAHS</sequence>
<evidence type="ECO:0000256" key="4">
    <source>
        <dbReference type="ARBA" id="ARBA00022692"/>
    </source>
</evidence>
<dbReference type="InterPro" id="IPR032818">
    <property type="entry name" value="DedA-like"/>
</dbReference>
<organism evidence="9 10">
    <name type="scientific">Wenjunlia tyrosinilytica</name>
    <dbReference type="NCBI Taxonomy" id="1544741"/>
    <lineage>
        <taxon>Bacteria</taxon>
        <taxon>Bacillati</taxon>
        <taxon>Actinomycetota</taxon>
        <taxon>Actinomycetes</taxon>
        <taxon>Kitasatosporales</taxon>
        <taxon>Streptomycetaceae</taxon>
        <taxon>Wenjunlia</taxon>
    </lineage>
</organism>
<feature type="transmembrane region" description="Helical" evidence="7">
    <location>
        <begin position="52"/>
        <end position="78"/>
    </location>
</feature>
<name>A0A917ZW77_9ACTN</name>
<gene>
    <name evidence="9" type="primary">dedA</name>
    <name evidence="9" type="ORF">GCM10012280_52840</name>
</gene>
<keyword evidence="6 7" id="KW-0472">Membrane</keyword>
<evidence type="ECO:0000313" key="9">
    <source>
        <dbReference type="EMBL" id="GGO95501.1"/>
    </source>
</evidence>
<proteinExistence type="inferred from homology"/>
<dbReference type="RefSeq" id="WP_189134290.1">
    <property type="nucleotide sequence ID" value="NZ_BMMS01000025.1"/>
</dbReference>
<feature type="domain" description="VTT" evidence="8">
    <location>
        <begin position="36"/>
        <end position="160"/>
    </location>
</feature>
<evidence type="ECO:0000256" key="2">
    <source>
        <dbReference type="ARBA" id="ARBA00010792"/>
    </source>
</evidence>
<dbReference type="PANTHER" id="PTHR30353:SF15">
    <property type="entry name" value="INNER MEMBRANE PROTEIN YABI"/>
    <property type="match status" value="1"/>
</dbReference>
<evidence type="ECO:0000256" key="6">
    <source>
        <dbReference type="ARBA" id="ARBA00023136"/>
    </source>
</evidence>
<comment type="caution">
    <text evidence="9">The sequence shown here is derived from an EMBL/GenBank/DDBJ whole genome shotgun (WGS) entry which is preliminary data.</text>
</comment>
<keyword evidence="4 7" id="KW-0812">Transmembrane</keyword>
<reference evidence="9" key="2">
    <citation type="submission" date="2020-09" db="EMBL/GenBank/DDBJ databases">
        <authorList>
            <person name="Sun Q."/>
            <person name="Zhou Y."/>
        </authorList>
    </citation>
    <scope>NUCLEOTIDE SEQUENCE</scope>
    <source>
        <strain evidence="9">CGMCC 4.7201</strain>
    </source>
</reference>
<evidence type="ECO:0000256" key="1">
    <source>
        <dbReference type="ARBA" id="ARBA00004651"/>
    </source>
</evidence>
<dbReference type="EMBL" id="BMMS01000025">
    <property type="protein sequence ID" value="GGO95501.1"/>
    <property type="molecule type" value="Genomic_DNA"/>
</dbReference>
<comment type="similarity">
    <text evidence="2 7">Belongs to the DedA family.</text>
</comment>
<protein>
    <submittedName>
        <fullName evidence="9">Membrane protein</fullName>
    </submittedName>
</protein>
<dbReference type="InterPro" id="IPR032816">
    <property type="entry name" value="VTT_dom"/>
</dbReference>
<keyword evidence="10" id="KW-1185">Reference proteome</keyword>
<feature type="transmembrane region" description="Helical" evidence="7">
    <location>
        <begin position="141"/>
        <end position="163"/>
    </location>
</feature>
<dbReference type="GO" id="GO:0005886">
    <property type="term" value="C:plasma membrane"/>
    <property type="evidence" value="ECO:0007669"/>
    <property type="project" value="UniProtKB-SubCell"/>
</dbReference>
<comment type="caution">
    <text evidence="7">Lacks conserved residue(s) required for the propagation of feature annotation.</text>
</comment>
<evidence type="ECO:0000256" key="3">
    <source>
        <dbReference type="ARBA" id="ARBA00022475"/>
    </source>
</evidence>